<dbReference type="EMBL" id="CP036426">
    <property type="protein sequence ID" value="QDV37229.1"/>
    <property type="molecule type" value="Genomic_DNA"/>
</dbReference>
<evidence type="ECO:0000313" key="3">
    <source>
        <dbReference type="Proteomes" id="UP000317835"/>
    </source>
</evidence>
<proteinExistence type="predicted"/>
<feature type="compositionally biased region" description="Low complexity" evidence="1">
    <location>
        <begin position="19"/>
        <end position="44"/>
    </location>
</feature>
<organism evidence="2 3">
    <name type="scientific">Tautonia plasticadhaerens</name>
    <dbReference type="NCBI Taxonomy" id="2527974"/>
    <lineage>
        <taxon>Bacteria</taxon>
        <taxon>Pseudomonadati</taxon>
        <taxon>Planctomycetota</taxon>
        <taxon>Planctomycetia</taxon>
        <taxon>Isosphaerales</taxon>
        <taxon>Isosphaeraceae</taxon>
        <taxon>Tautonia</taxon>
    </lineage>
</organism>
<gene>
    <name evidence="2" type="ORF">ElP_51630</name>
</gene>
<evidence type="ECO:0000256" key="1">
    <source>
        <dbReference type="SAM" id="MobiDB-lite"/>
    </source>
</evidence>
<accession>A0A518H8R3</accession>
<dbReference type="KEGG" id="tpla:ElP_51630"/>
<keyword evidence="3" id="KW-1185">Reference proteome</keyword>
<dbReference type="Proteomes" id="UP000317835">
    <property type="component" value="Chromosome"/>
</dbReference>
<dbReference type="RefSeq" id="WP_197446358.1">
    <property type="nucleotide sequence ID" value="NZ_CP036426.1"/>
</dbReference>
<reference evidence="2 3" key="1">
    <citation type="submission" date="2019-02" db="EMBL/GenBank/DDBJ databases">
        <title>Deep-cultivation of Planctomycetes and their phenomic and genomic characterization uncovers novel biology.</title>
        <authorList>
            <person name="Wiegand S."/>
            <person name="Jogler M."/>
            <person name="Boedeker C."/>
            <person name="Pinto D."/>
            <person name="Vollmers J."/>
            <person name="Rivas-Marin E."/>
            <person name="Kohn T."/>
            <person name="Peeters S.H."/>
            <person name="Heuer A."/>
            <person name="Rast P."/>
            <person name="Oberbeckmann S."/>
            <person name="Bunk B."/>
            <person name="Jeske O."/>
            <person name="Meyerdierks A."/>
            <person name="Storesund J.E."/>
            <person name="Kallscheuer N."/>
            <person name="Luecker S."/>
            <person name="Lage O.M."/>
            <person name="Pohl T."/>
            <person name="Merkel B.J."/>
            <person name="Hornburger P."/>
            <person name="Mueller R.-W."/>
            <person name="Bruemmer F."/>
            <person name="Labrenz M."/>
            <person name="Spormann A.M."/>
            <person name="Op den Camp H."/>
            <person name="Overmann J."/>
            <person name="Amann R."/>
            <person name="Jetten M.S.M."/>
            <person name="Mascher T."/>
            <person name="Medema M.H."/>
            <person name="Devos D.P."/>
            <person name="Kaster A.-K."/>
            <person name="Ovreas L."/>
            <person name="Rohde M."/>
            <person name="Galperin M.Y."/>
            <person name="Jogler C."/>
        </authorList>
    </citation>
    <scope>NUCLEOTIDE SEQUENCE [LARGE SCALE GENOMIC DNA]</scope>
    <source>
        <strain evidence="2 3">ElP</strain>
    </source>
</reference>
<name>A0A518H8R3_9BACT</name>
<feature type="compositionally biased region" description="Basic residues" evidence="1">
    <location>
        <begin position="1"/>
        <end position="18"/>
    </location>
</feature>
<feature type="region of interest" description="Disordered" evidence="1">
    <location>
        <begin position="1"/>
        <end position="53"/>
    </location>
</feature>
<evidence type="ECO:0000313" key="2">
    <source>
        <dbReference type="EMBL" id="QDV37229.1"/>
    </source>
</evidence>
<sequence>MAAKKTATKKPTAKKTTARKAPTVKATKAPAAESAAKTKPAAKAPAKKPLKLSEAQEKILNQIESAGEGGYTPSQKTELRSIEKLRELKLVKAGAKNKETGVVPFMTTAAGKKHLASKG</sequence>
<protein>
    <submittedName>
        <fullName evidence="2">Uncharacterized protein</fullName>
    </submittedName>
</protein>
<dbReference type="AlphaFoldDB" id="A0A518H8R3"/>